<dbReference type="Pfam" id="PF03364">
    <property type="entry name" value="Polyketide_cyc"/>
    <property type="match status" value="1"/>
</dbReference>
<dbReference type="InterPro" id="IPR005031">
    <property type="entry name" value="COQ10_START"/>
</dbReference>
<dbReference type="RefSeq" id="WP_006978125.1">
    <property type="nucleotide sequence ID" value="NZ_ABVL01000002.1"/>
</dbReference>
<organism evidence="3 4">
    <name type="scientific">Chthoniobacter flavus Ellin428</name>
    <dbReference type="NCBI Taxonomy" id="497964"/>
    <lineage>
        <taxon>Bacteria</taxon>
        <taxon>Pseudomonadati</taxon>
        <taxon>Verrucomicrobiota</taxon>
        <taxon>Spartobacteria</taxon>
        <taxon>Chthoniobacterales</taxon>
        <taxon>Chthoniobacteraceae</taxon>
        <taxon>Chthoniobacter</taxon>
    </lineage>
</organism>
<evidence type="ECO:0000313" key="3">
    <source>
        <dbReference type="EMBL" id="EDY21553.1"/>
    </source>
</evidence>
<dbReference type="Gene3D" id="3.30.530.20">
    <property type="match status" value="1"/>
</dbReference>
<dbReference type="AlphaFoldDB" id="B4CVW1"/>
<comment type="similarity">
    <text evidence="1">Belongs to the ribosome association toxin RatA family.</text>
</comment>
<reference evidence="3 4" key="1">
    <citation type="journal article" date="2011" name="J. Bacteriol.">
        <title>Genome sequence of Chthoniobacter flavus Ellin428, an aerobic heterotrophic soil bacterium.</title>
        <authorList>
            <person name="Kant R."/>
            <person name="van Passel M.W."/>
            <person name="Palva A."/>
            <person name="Lucas S."/>
            <person name="Lapidus A."/>
            <person name="Glavina Del Rio T."/>
            <person name="Dalin E."/>
            <person name="Tice H."/>
            <person name="Bruce D."/>
            <person name="Goodwin L."/>
            <person name="Pitluck S."/>
            <person name="Larimer F.W."/>
            <person name="Land M.L."/>
            <person name="Hauser L."/>
            <person name="Sangwan P."/>
            <person name="de Vos W.M."/>
            <person name="Janssen P.H."/>
            <person name="Smidt H."/>
        </authorList>
    </citation>
    <scope>NUCLEOTIDE SEQUENCE [LARGE SCALE GENOMIC DNA]</scope>
    <source>
        <strain evidence="3 4">Ellin428</strain>
    </source>
</reference>
<dbReference type="CDD" id="cd07817">
    <property type="entry name" value="SRPBCC_8"/>
    <property type="match status" value="1"/>
</dbReference>
<dbReference type="InParanoid" id="B4CVW1"/>
<sequence>MEQKLPTPGPFISIDSTVEIEAPIGEVFERWCRVEEFPSFMEGVREIRWLDEKKFSLKSENDGEFYHSLCELTLRIPERRMAWRTIDGPDCSGVACFQLAAAGRTEVTLKMRYNPETGWHNQKQVRERLQRNMERFKALVEAGKTIKAN</sequence>
<comment type="caution">
    <text evidence="3">The sequence shown here is derived from an EMBL/GenBank/DDBJ whole genome shotgun (WGS) entry which is preliminary data.</text>
</comment>
<proteinExistence type="inferred from homology"/>
<name>B4CVW1_9BACT</name>
<evidence type="ECO:0000259" key="2">
    <source>
        <dbReference type="Pfam" id="PF03364"/>
    </source>
</evidence>
<gene>
    <name evidence="3" type="ORF">CfE428DRAFT_0798</name>
</gene>
<dbReference type="SUPFAM" id="SSF55961">
    <property type="entry name" value="Bet v1-like"/>
    <property type="match status" value="1"/>
</dbReference>
<accession>B4CVW1</accession>
<evidence type="ECO:0000256" key="1">
    <source>
        <dbReference type="ARBA" id="ARBA00008918"/>
    </source>
</evidence>
<dbReference type="eggNOG" id="COG5637">
    <property type="taxonomic scope" value="Bacteria"/>
</dbReference>
<dbReference type="InterPro" id="IPR023393">
    <property type="entry name" value="START-like_dom_sf"/>
</dbReference>
<dbReference type="PANTHER" id="PTHR33824:SF7">
    <property type="entry name" value="POLYKETIDE CYCLASE_DEHYDRASE AND LIPID TRANSPORT SUPERFAMILY PROTEIN"/>
    <property type="match status" value="1"/>
</dbReference>
<feature type="domain" description="Coenzyme Q-binding protein COQ10 START" evidence="2">
    <location>
        <begin position="20"/>
        <end position="133"/>
    </location>
</feature>
<evidence type="ECO:0000313" key="4">
    <source>
        <dbReference type="Proteomes" id="UP000005824"/>
    </source>
</evidence>
<dbReference type="STRING" id="497964.CfE428DRAFT_0798"/>
<dbReference type="InterPro" id="IPR047137">
    <property type="entry name" value="ORF3"/>
</dbReference>
<keyword evidence="4" id="KW-1185">Reference proteome</keyword>
<dbReference type="PANTHER" id="PTHR33824">
    <property type="entry name" value="POLYKETIDE CYCLASE/DEHYDRASE AND LIPID TRANSPORT SUPERFAMILY PROTEIN"/>
    <property type="match status" value="1"/>
</dbReference>
<dbReference type="Proteomes" id="UP000005824">
    <property type="component" value="Unassembled WGS sequence"/>
</dbReference>
<dbReference type="EMBL" id="ABVL01000002">
    <property type="protein sequence ID" value="EDY21553.1"/>
    <property type="molecule type" value="Genomic_DNA"/>
</dbReference>
<protein>
    <submittedName>
        <fullName evidence="3">Cyclase/dehydrase</fullName>
    </submittedName>
</protein>